<proteinExistence type="predicted"/>
<feature type="compositionally biased region" description="Basic residues" evidence="1">
    <location>
        <begin position="72"/>
        <end position="90"/>
    </location>
</feature>
<accession>A0ABV5G0D9</accession>
<reference evidence="2 3" key="1">
    <citation type="submission" date="2024-09" db="EMBL/GenBank/DDBJ databases">
        <authorList>
            <person name="Sun Q."/>
            <person name="Mori K."/>
        </authorList>
    </citation>
    <scope>NUCLEOTIDE SEQUENCE [LARGE SCALE GENOMIC DNA]</scope>
    <source>
        <strain evidence="2 3">CCM 7609</strain>
    </source>
</reference>
<feature type="region of interest" description="Disordered" evidence="1">
    <location>
        <begin position="72"/>
        <end position="97"/>
    </location>
</feature>
<comment type="caution">
    <text evidence="2">The sequence shown here is derived from an EMBL/GenBank/DDBJ whole genome shotgun (WGS) entry which is preliminary data.</text>
</comment>
<dbReference type="EMBL" id="JBHMFI010000001">
    <property type="protein sequence ID" value="MFB9072401.1"/>
    <property type="molecule type" value="Genomic_DNA"/>
</dbReference>
<sequence>MVSRPRGCTAPTGWSPPSRRPAPPRTHPAPAPRAGRTHSRSPTPAARGARSASGLVCCWVCFRFSGRCRRRRWLPHPRRGRRPGGRRARRCPACPRG</sequence>
<name>A0ABV5G0D9_9MICC</name>
<protein>
    <submittedName>
        <fullName evidence="2">Uncharacterized protein</fullName>
    </submittedName>
</protein>
<keyword evidence="3" id="KW-1185">Reference proteome</keyword>
<evidence type="ECO:0000313" key="3">
    <source>
        <dbReference type="Proteomes" id="UP001589575"/>
    </source>
</evidence>
<gene>
    <name evidence="2" type="ORF">ACFFX0_14830</name>
</gene>
<feature type="region of interest" description="Disordered" evidence="1">
    <location>
        <begin position="1"/>
        <end position="52"/>
    </location>
</feature>
<evidence type="ECO:0000256" key="1">
    <source>
        <dbReference type="SAM" id="MobiDB-lite"/>
    </source>
</evidence>
<evidence type="ECO:0000313" key="2">
    <source>
        <dbReference type="EMBL" id="MFB9072401.1"/>
    </source>
</evidence>
<feature type="compositionally biased region" description="Pro residues" evidence="1">
    <location>
        <begin position="18"/>
        <end position="31"/>
    </location>
</feature>
<organism evidence="2 3">
    <name type="scientific">Citricoccus parietis</name>
    <dbReference type="NCBI Taxonomy" id="592307"/>
    <lineage>
        <taxon>Bacteria</taxon>
        <taxon>Bacillati</taxon>
        <taxon>Actinomycetota</taxon>
        <taxon>Actinomycetes</taxon>
        <taxon>Micrococcales</taxon>
        <taxon>Micrococcaceae</taxon>
        <taxon>Citricoccus</taxon>
    </lineage>
</organism>
<dbReference type="Proteomes" id="UP001589575">
    <property type="component" value="Unassembled WGS sequence"/>
</dbReference>